<accession>A0A7M5V2J2</accession>
<evidence type="ECO:0008006" key="3">
    <source>
        <dbReference type="Google" id="ProtNLM"/>
    </source>
</evidence>
<evidence type="ECO:0000313" key="2">
    <source>
        <dbReference type="Proteomes" id="UP000594262"/>
    </source>
</evidence>
<protein>
    <recommendedName>
        <fullName evidence="3">OTU domain-containing protein</fullName>
    </recommendedName>
</protein>
<organism evidence="1 2">
    <name type="scientific">Clytia hemisphaerica</name>
    <dbReference type="NCBI Taxonomy" id="252671"/>
    <lineage>
        <taxon>Eukaryota</taxon>
        <taxon>Metazoa</taxon>
        <taxon>Cnidaria</taxon>
        <taxon>Hydrozoa</taxon>
        <taxon>Hydroidolina</taxon>
        <taxon>Leptothecata</taxon>
        <taxon>Obeliida</taxon>
        <taxon>Clytiidae</taxon>
        <taxon>Clytia</taxon>
    </lineage>
</organism>
<name>A0A7M5V2J2_9CNID</name>
<dbReference type="OrthoDB" id="5989585at2759"/>
<evidence type="ECO:0000313" key="1">
    <source>
        <dbReference type="EnsemblMetazoa" id="CLYHEMP001306.1"/>
    </source>
</evidence>
<proteinExistence type="predicted"/>
<dbReference type="Proteomes" id="UP000594262">
    <property type="component" value="Unplaced"/>
</dbReference>
<sequence>MDYTNLKTLIEEERDEELLVLQKDVLAVIDKDITTHQHWQQKAEKSHHKVDRTARELLSDLHKCQRLPLKATADGNCLFNNSCSILLIGTEKLARDLRVAVSIELFLQREFYRCHPSLTKKIDEDLTLKIDKLNNTIVKKECHDKEGDIIVKEAILNLKNHTWSSLMSMFALVSVVKRDIVSVYPGDLSTFKPKLYNGTIYPINGKSDEFSFGEIYIFLFVFHIVNNRYYIF</sequence>
<keyword evidence="2" id="KW-1185">Reference proteome</keyword>
<dbReference type="EnsemblMetazoa" id="CLYHEMT001306.1">
    <property type="protein sequence ID" value="CLYHEMP001306.1"/>
    <property type="gene ID" value="CLYHEMG001306"/>
</dbReference>
<dbReference type="AlphaFoldDB" id="A0A7M5V2J2"/>
<reference evidence="1" key="1">
    <citation type="submission" date="2021-01" db="UniProtKB">
        <authorList>
            <consortium name="EnsemblMetazoa"/>
        </authorList>
    </citation>
    <scope>IDENTIFICATION</scope>
</reference>